<evidence type="ECO:0008006" key="4">
    <source>
        <dbReference type="Google" id="ProtNLM"/>
    </source>
</evidence>
<feature type="transmembrane region" description="Helical" evidence="1">
    <location>
        <begin position="6"/>
        <end position="39"/>
    </location>
</feature>
<dbReference type="Proteomes" id="UP001524383">
    <property type="component" value="Unassembled WGS sequence"/>
</dbReference>
<accession>A0ABD4TL93</accession>
<comment type="caution">
    <text evidence="2">The sequence shown here is derived from an EMBL/GenBank/DDBJ whole genome shotgun (WGS) entry which is preliminary data.</text>
</comment>
<keyword evidence="1" id="KW-0472">Membrane</keyword>
<evidence type="ECO:0000256" key="1">
    <source>
        <dbReference type="SAM" id="Phobius"/>
    </source>
</evidence>
<organism evidence="2 3">
    <name type="scientific">Methanocalculus taiwanensis</name>
    <dbReference type="NCBI Taxonomy" id="106207"/>
    <lineage>
        <taxon>Archaea</taxon>
        <taxon>Methanobacteriati</taxon>
        <taxon>Methanobacteriota</taxon>
        <taxon>Stenosarchaea group</taxon>
        <taxon>Methanomicrobia</taxon>
        <taxon>Methanomicrobiales</taxon>
        <taxon>Methanocalculaceae</taxon>
        <taxon>Methanocalculus</taxon>
    </lineage>
</organism>
<dbReference type="AlphaFoldDB" id="A0ABD4TL93"/>
<evidence type="ECO:0000313" key="2">
    <source>
        <dbReference type="EMBL" id="MCQ1538600.1"/>
    </source>
</evidence>
<keyword evidence="1" id="KW-1133">Transmembrane helix</keyword>
<dbReference type="RefSeq" id="WP_255332552.1">
    <property type="nucleotide sequence ID" value="NZ_VOTZ01000011.1"/>
</dbReference>
<dbReference type="EMBL" id="VOTZ01000011">
    <property type="protein sequence ID" value="MCQ1538600.1"/>
    <property type="molecule type" value="Genomic_DNA"/>
</dbReference>
<sequence length="153" mass="17124">MDSRQSLLILIGAIACLVSAYFDFFLALGVAVIVFTLYMMLWIMQDSAYLPHVVCSLSEDAKSIIVRNVGTASARKIHVALVPLDIEFDIKELEPDTEEVFVLEKMIQQAKVVVRYTAEKSDTIIENSYPLSSVDGGAYDPLKPMFPIFGWKK</sequence>
<gene>
    <name evidence="2" type="ORF">FTO68_06325</name>
</gene>
<reference evidence="2 3" key="1">
    <citation type="submission" date="2019-08" db="EMBL/GenBank/DDBJ databases">
        <authorList>
            <person name="Chen S.-C."/>
            <person name="Lai M.-C."/>
            <person name="You Y.-T."/>
        </authorList>
    </citation>
    <scope>NUCLEOTIDE SEQUENCE [LARGE SCALE GENOMIC DNA]</scope>
    <source>
        <strain evidence="2 3">P2F9704a</strain>
    </source>
</reference>
<dbReference type="PROSITE" id="PS51257">
    <property type="entry name" value="PROKAR_LIPOPROTEIN"/>
    <property type="match status" value="1"/>
</dbReference>
<keyword evidence="1" id="KW-0812">Transmembrane</keyword>
<keyword evidence="3" id="KW-1185">Reference proteome</keyword>
<name>A0ABD4TL93_9EURY</name>
<evidence type="ECO:0000313" key="3">
    <source>
        <dbReference type="Proteomes" id="UP001524383"/>
    </source>
</evidence>
<protein>
    <recommendedName>
        <fullName evidence="4">DUF58 domain-containing protein</fullName>
    </recommendedName>
</protein>
<proteinExistence type="predicted"/>